<comment type="caution">
    <text evidence="3">The sequence shown here is derived from an EMBL/GenBank/DDBJ whole genome shotgun (WGS) entry which is preliminary data.</text>
</comment>
<dbReference type="AlphaFoldDB" id="A0A1F7XJG5"/>
<keyword evidence="1" id="KW-1133">Transmembrane helix</keyword>
<evidence type="ECO:0000313" key="3">
    <source>
        <dbReference type="EMBL" id="OGM15184.1"/>
    </source>
</evidence>
<name>A0A1F7XJG5_9BACT</name>
<evidence type="ECO:0000259" key="2">
    <source>
        <dbReference type="Pfam" id="PF18893"/>
    </source>
</evidence>
<gene>
    <name evidence="3" type="ORF">A2V97_00070</name>
</gene>
<evidence type="ECO:0000256" key="1">
    <source>
        <dbReference type="SAM" id="Phobius"/>
    </source>
</evidence>
<dbReference type="Pfam" id="PF18893">
    <property type="entry name" value="DUF5652"/>
    <property type="match status" value="1"/>
</dbReference>
<proteinExistence type="predicted"/>
<organism evidence="3 4">
    <name type="scientific">Candidatus Woesebacteria bacterium RBG_16_42_24</name>
    <dbReference type="NCBI Taxonomy" id="1802485"/>
    <lineage>
        <taxon>Bacteria</taxon>
        <taxon>Candidatus Woeseibacteriota</taxon>
    </lineage>
</organism>
<dbReference type="STRING" id="1802485.A2V97_00070"/>
<feature type="transmembrane region" description="Helical" evidence="1">
    <location>
        <begin position="43"/>
        <end position="65"/>
    </location>
</feature>
<feature type="transmembrane region" description="Helical" evidence="1">
    <location>
        <begin position="12"/>
        <end position="31"/>
    </location>
</feature>
<dbReference type="EMBL" id="MGFX01000007">
    <property type="protein sequence ID" value="OGM15184.1"/>
    <property type="molecule type" value="Genomic_DNA"/>
</dbReference>
<protein>
    <recommendedName>
        <fullName evidence="2">DUF5652 domain-containing protein</fullName>
    </recommendedName>
</protein>
<accession>A0A1F7XJG5</accession>
<keyword evidence="1" id="KW-0812">Transmembrane</keyword>
<reference evidence="3 4" key="1">
    <citation type="journal article" date="2016" name="Nat. Commun.">
        <title>Thousands of microbial genomes shed light on interconnected biogeochemical processes in an aquifer system.</title>
        <authorList>
            <person name="Anantharaman K."/>
            <person name="Brown C.T."/>
            <person name="Hug L.A."/>
            <person name="Sharon I."/>
            <person name="Castelle C.J."/>
            <person name="Probst A.J."/>
            <person name="Thomas B.C."/>
            <person name="Singh A."/>
            <person name="Wilkins M.J."/>
            <person name="Karaoz U."/>
            <person name="Brodie E.L."/>
            <person name="Williams K.H."/>
            <person name="Hubbard S.S."/>
            <person name="Banfield J.F."/>
        </authorList>
    </citation>
    <scope>NUCLEOTIDE SEQUENCE [LARGE SCALE GENOMIC DNA]</scope>
</reference>
<feature type="domain" description="DUF5652" evidence="2">
    <location>
        <begin position="16"/>
        <end position="70"/>
    </location>
</feature>
<sequence>MYKELLLGPISGLPKILVVIALVWTLFWKGIALWRSARNNQKYWFFGLLVINTLGVLEIVYLSFFQKKGKK</sequence>
<keyword evidence="1" id="KW-0472">Membrane</keyword>
<dbReference type="InterPro" id="IPR043712">
    <property type="entry name" value="DUF5652"/>
</dbReference>
<evidence type="ECO:0000313" key="4">
    <source>
        <dbReference type="Proteomes" id="UP000177382"/>
    </source>
</evidence>
<dbReference type="Proteomes" id="UP000177382">
    <property type="component" value="Unassembled WGS sequence"/>
</dbReference>